<dbReference type="PANTHER" id="PTHR14911">
    <property type="entry name" value="THUMP DOMAIN-CONTAINING"/>
    <property type="match status" value="1"/>
</dbReference>
<dbReference type="InterPro" id="IPR029063">
    <property type="entry name" value="SAM-dependent_MTases_sf"/>
</dbReference>
<dbReference type="SMART" id="SM00981">
    <property type="entry name" value="THUMP"/>
    <property type="match status" value="1"/>
</dbReference>
<feature type="compositionally biased region" description="Basic and acidic residues" evidence="4">
    <location>
        <begin position="355"/>
        <end position="380"/>
    </location>
</feature>
<keyword evidence="2" id="KW-0489">Methyltransferase</keyword>
<dbReference type="EMBL" id="JAVHJS010000011">
    <property type="protein sequence ID" value="KAK2843810.1"/>
    <property type="molecule type" value="Genomic_DNA"/>
</dbReference>
<evidence type="ECO:0000313" key="7">
    <source>
        <dbReference type="Proteomes" id="UP001187315"/>
    </source>
</evidence>
<dbReference type="InterPro" id="IPR000241">
    <property type="entry name" value="RlmKL-like_Mtase"/>
</dbReference>
<dbReference type="Gene3D" id="3.40.50.150">
    <property type="entry name" value="Vaccinia Virus protein VP39"/>
    <property type="match status" value="1"/>
</dbReference>
<dbReference type="GO" id="GO:0043527">
    <property type="term" value="C:tRNA methyltransferase complex"/>
    <property type="evidence" value="ECO:0007669"/>
    <property type="project" value="UniProtKB-ARBA"/>
</dbReference>
<dbReference type="PANTHER" id="PTHR14911:SF1">
    <property type="entry name" value="THUMP DOMAIN-CONTAINING PROTEIN 2"/>
    <property type="match status" value="1"/>
</dbReference>
<name>A0AA88SLY3_TACVA</name>
<dbReference type="GO" id="GO:0030488">
    <property type="term" value="P:tRNA methylation"/>
    <property type="evidence" value="ECO:0007669"/>
    <property type="project" value="TreeGrafter"/>
</dbReference>
<accession>A0AA88SLY3</accession>
<dbReference type="AlphaFoldDB" id="A0AA88SLY3"/>
<gene>
    <name evidence="6" type="ORF">Q7C36_012025</name>
</gene>
<evidence type="ECO:0000313" key="6">
    <source>
        <dbReference type="EMBL" id="KAK2843810.1"/>
    </source>
</evidence>
<comment type="caution">
    <text evidence="6">The sequence shown here is derived from an EMBL/GenBank/DDBJ whole genome shotgun (WGS) entry which is preliminary data.</text>
</comment>
<keyword evidence="2" id="KW-0808">Transferase</keyword>
<dbReference type="GO" id="GO:0003723">
    <property type="term" value="F:RNA binding"/>
    <property type="evidence" value="ECO:0007669"/>
    <property type="project" value="UniProtKB-UniRule"/>
</dbReference>
<dbReference type="PROSITE" id="PS51165">
    <property type="entry name" value="THUMP"/>
    <property type="match status" value="1"/>
</dbReference>
<protein>
    <recommendedName>
        <fullName evidence="5">THUMP domain-containing protein</fullName>
    </recommendedName>
</protein>
<evidence type="ECO:0000256" key="2">
    <source>
        <dbReference type="ARBA" id="ARBA00022603"/>
    </source>
</evidence>
<evidence type="ECO:0000256" key="1">
    <source>
        <dbReference type="ARBA" id="ARBA00008361"/>
    </source>
</evidence>
<dbReference type="SUPFAM" id="SSF143437">
    <property type="entry name" value="THUMP domain-like"/>
    <property type="match status" value="1"/>
</dbReference>
<dbReference type="Gene3D" id="3.30.2130.30">
    <property type="match status" value="1"/>
</dbReference>
<dbReference type="Proteomes" id="UP001187315">
    <property type="component" value="Unassembled WGS sequence"/>
</dbReference>
<organism evidence="6 7">
    <name type="scientific">Tachysurus vachellii</name>
    <name type="common">Darkbarbel catfish</name>
    <name type="synonym">Pelteobagrus vachellii</name>
    <dbReference type="NCBI Taxonomy" id="175792"/>
    <lineage>
        <taxon>Eukaryota</taxon>
        <taxon>Metazoa</taxon>
        <taxon>Chordata</taxon>
        <taxon>Craniata</taxon>
        <taxon>Vertebrata</taxon>
        <taxon>Euteleostomi</taxon>
        <taxon>Actinopterygii</taxon>
        <taxon>Neopterygii</taxon>
        <taxon>Teleostei</taxon>
        <taxon>Ostariophysi</taxon>
        <taxon>Siluriformes</taxon>
        <taxon>Bagridae</taxon>
        <taxon>Tachysurus</taxon>
    </lineage>
</organism>
<evidence type="ECO:0000256" key="3">
    <source>
        <dbReference type="PROSITE-ProRule" id="PRU00529"/>
    </source>
</evidence>
<dbReference type="SUPFAM" id="SSF53335">
    <property type="entry name" value="S-adenosyl-L-methionine-dependent methyltransferases"/>
    <property type="match status" value="1"/>
</dbReference>
<dbReference type="GO" id="GO:0016423">
    <property type="term" value="F:tRNA (guanine) methyltransferase activity"/>
    <property type="evidence" value="ECO:0007669"/>
    <property type="project" value="TreeGrafter"/>
</dbReference>
<dbReference type="InterPro" id="IPR004114">
    <property type="entry name" value="THUMP_dom"/>
</dbReference>
<dbReference type="Pfam" id="PF02926">
    <property type="entry name" value="THUMP"/>
    <property type="match status" value="1"/>
</dbReference>
<evidence type="ECO:0000259" key="5">
    <source>
        <dbReference type="PROSITE" id="PS51165"/>
    </source>
</evidence>
<feature type="domain" description="THUMP" evidence="5">
    <location>
        <begin position="80"/>
        <end position="193"/>
    </location>
</feature>
<proteinExistence type="inferred from homology"/>
<keyword evidence="3" id="KW-0694">RNA-binding</keyword>
<evidence type="ECO:0000256" key="4">
    <source>
        <dbReference type="SAM" id="MobiDB-lite"/>
    </source>
</evidence>
<dbReference type="FunFam" id="3.40.50.150:FF:000073">
    <property type="entry name" value="THUMP domain containing 3"/>
    <property type="match status" value="1"/>
</dbReference>
<feature type="region of interest" description="Disordered" evidence="4">
    <location>
        <begin position="355"/>
        <end position="382"/>
    </location>
</feature>
<dbReference type="CDD" id="cd02440">
    <property type="entry name" value="AdoMet_MTases"/>
    <property type="match status" value="1"/>
</dbReference>
<dbReference type="Pfam" id="PF01170">
    <property type="entry name" value="UPF0020"/>
    <property type="match status" value="1"/>
</dbReference>
<dbReference type="CDD" id="cd11715">
    <property type="entry name" value="THUMP_AdoMetMT"/>
    <property type="match status" value="1"/>
</dbReference>
<reference evidence="6" key="1">
    <citation type="submission" date="2023-08" db="EMBL/GenBank/DDBJ databases">
        <title>Pelteobagrus vachellii genome.</title>
        <authorList>
            <person name="Liu H."/>
        </authorList>
    </citation>
    <scope>NUCLEOTIDE SEQUENCE</scope>
    <source>
        <strain evidence="6">PRFRI_2022a</strain>
        <tissue evidence="6">Muscle</tissue>
    </source>
</reference>
<sequence>MSNSDGSVRFYCTAGAGMEAFLLDEVKHKLNATETEHIPGRVFFRCHSNLHDVLQLKSAERLFLLLRKAPPTSLPTNPAKAASVIQQRIVGNPEEWSGTVSTWTLLQAELNGSGGRGQKRKREEEEESLNHPTFRVSCRCSGIIARSYNSQTLNRIIGMAINRQLGWKADLRDPTVEVNVYLSDDHCVVGIPLLRQPLASRTYLKHTGLRSTIAWAMASLCNLQEASIVLDPMCGVGTILLEAAQESPSGVFIGMDSEEAQLHKAVQNVQAAGQEERVLLIQASCMATPLTAASVDVVVCDVPFGRKFSCGVDMTTALPHILAEMERVLRDGGTLVLLLSLQLSVLIKKLIKSDTSDPQSRADEDPRATETDAGSRDTEKSTFGSLLLQSKHRVSLGSTDALIHTYTKRHAT</sequence>
<comment type="similarity">
    <text evidence="1">Belongs to the methyltransferase superfamily.</text>
</comment>
<keyword evidence="7" id="KW-1185">Reference proteome</keyword>